<organism evidence="6 7">
    <name type="scientific">Coptis chinensis</name>
    <dbReference type="NCBI Taxonomy" id="261450"/>
    <lineage>
        <taxon>Eukaryota</taxon>
        <taxon>Viridiplantae</taxon>
        <taxon>Streptophyta</taxon>
        <taxon>Embryophyta</taxon>
        <taxon>Tracheophyta</taxon>
        <taxon>Spermatophyta</taxon>
        <taxon>Magnoliopsida</taxon>
        <taxon>Ranunculales</taxon>
        <taxon>Ranunculaceae</taxon>
        <taxon>Coptidoideae</taxon>
        <taxon>Coptis</taxon>
    </lineage>
</organism>
<proteinExistence type="inferred from homology"/>
<evidence type="ECO:0000259" key="5">
    <source>
        <dbReference type="Pfam" id="PF14368"/>
    </source>
</evidence>
<keyword evidence="2" id="KW-0732">Signal</keyword>
<evidence type="ECO:0000313" key="6">
    <source>
        <dbReference type="EMBL" id="KAF9617929.1"/>
    </source>
</evidence>
<keyword evidence="7" id="KW-1185">Reference proteome</keyword>
<accession>A0A835IIX0</accession>
<feature type="domain" description="Bifunctional inhibitor/plant lipid transfer protein/seed storage helical" evidence="5">
    <location>
        <begin position="132"/>
        <end position="188"/>
    </location>
</feature>
<evidence type="ECO:0000256" key="1">
    <source>
        <dbReference type="ARBA" id="ARBA00009748"/>
    </source>
</evidence>
<sequence length="191" mass="21198">MFGRFIKLKCVRIHGISSDAIQSLKRLEKDVFFYLRNLPDIALLRFGCCFPTIKGLKTVLAKSKKCLCLLVKNRNDPSLGLKVNATLALNLPSICKSDVSIVDCPRIAKRLEKDVFFSLRNLPDIALLRFGCCFPTIKGLKTVLAKSKKCLCLLVKNRNDPSLGLKVNATLALNLPSICKSDVSIADCPRM</sequence>
<protein>
    <recommendedName>
        <fullName evidence="5">Bifunctional inhibitor/plant lipid transfer protein/seed storage helical domain-containing protein</fullName>
    </recommendedName>
</protein>
<evidence type="ECO:0000313" key="7">
    <source>
        <dbReference type="Proteomes" id="UP000631114"/>
    </source>
</evidence>
<dbReference type="InterPro" id="IPR043325">
    <property type="entry name" value="LTSS"/>
</dbReference>
<dbReference type="PANTHER" id="PTHR33044">
    <property type="entry name" value="BIFUNCTIONAL INHIBITOR/LIPID-TRANSFER PROTEIN/SEED STORAGE 2S ALBUMIN SUPERFAMILY PROTEIN-RELATED"/>
    <property type="match status" value="1"/>
</dbReference>
<dbReference type="AlphaFoldDB" id="A0A835IIX0"/>
<dbReference type="InterPro" id="IPR036312">
    <property type="entry name" value="Bifun_inhib/LTP/seed_sf"/>
</dbReference>
<name>A0A835IIX0_9MAGN</name>
<dbReference type="InterPro" id="IPR016140">
    <property type="entry name" value="Bifunc_inhib/LTP/seed_store"/>
</dbReference>
<comment type="similarity">
    <text evidence="1">Belongs to the plant LTP family.</text>
</comment>
<dbReference type="EMBL" id="JADFTS010000003">
    <property type="protein sequence ID" value="KAF9617929.1"/>
    <property type="molecule type" value="Genomic_DNA"/>
</dbReference>
<gene>
    <name evidence="6" type="ORF">IFM89_039222</name>
</gene>
<evidence type="ECO:0000256" key="3">
    <source>
        <dbReference type="ARBA" id="ARBA00023157"/>
    </source>
</evidence>
<dbReference type="CDD" id="cd00010">
    <property type="entry name" value="AAI_LTSS"/>
    <property type="match status" value="2"/>
</dbReference>
<dbReference type="Pfam" id="PF14368">
    <property type="entry name" value="LTP_2"/>
    <property type="match status" value="2"/>
</dbReference>
<feature type="domain" description="Bifunctional inhibitor/plant lipid transfer protein/seed storage helical" evidence="5">
    <location>
        <begin position="48"/>
        <end position="104"/>
    </location>
</feature>
<keyword evidence="3" id="KW-1015">Disulfide bond</keyword>
<reference evidence="6 7" key="1">
    <citation type="submission" date="2020-10" db="EMBL/GenBank/DDBJ databases">
        <title>The Coptis chinensis genome and diversification of protoberbering-type alkaloids.</title>
        <authorList>
            <person name="Wang B."/>
            <person name="Shu S."/>
            <person name="Song C."/>
            <person name="Liu Y."/>
        </authorList>
    </citation>
    <scope>NUCLEOTIDE SEQUENCE [LARGE SCALE GENOMIC DNA]</scope>
    <source>
        <strain evidence="6">HL-2020</strain>
        <tissue evidence="6">Leaf</tissue>
    </source>
</reference>
<keyword evidence="4" id="KW-0325">Glycoprotein</keyword>
<dbReference type="Proteomes" id="UP000631114">
    <property type="component" value="Unassembled WGS sequence"/>
</dbReference>
<dbReference type="SUPFAM" id="SSF47699">
    <property type="entry name" value="Bifunctional inhibitor/lipid-transfer protein/seed storage 2S albumin"/>
    <property type="match status" value="2"/>
</dbReference>
<evidence type="ECO:0000256" key="2">
    <source>
        <dbReference type="ARBA" id="ARBA00022729"/>
    </source>
</evidence>
<evidence type="ECO:0000256" key="4">
    <source>
        <dbReference type="ARBA" id="ARBA00023180"/>
    </source>
</evidence>
<comment type="caution">
    <text evidence="6">The sequence shown here is derived from an EMBL/GenBank/DDBJ whole genome shotgun (WGS) entry which is preliminary data.</text>
</comment>